<proteinExistence type="predicted"/>
<protein>
    <submittedName>
        <fullName evidence="1">Uncharacterized protein</fullName>
    </submittedName>
</protein>
<reference evidence="1 2" key="1">
    <citation type="submission" date="2024-05" db="EMBL/GenBank/DDBJ databases">
        <title>A draft genome resource for the thread blight pathogen Marasmius tenuissimus strain MS-2.</title>
        <authorList>
            <person name="Yulfo-Soto G.E."/>
            <person name="Baruah I.K."/>
            <person name="Amoako-Attah I."/>
            <person name="Bukari Y."/>
            <person name="Meinhardt L.W."/>
            <person name="Bailey B.A."/>
            <person name="Cohen S.P."/>
        </authorList>
    </citation>
    <scope>NUCLEOTIDE SEQUENCE [LARGE SCALE GENOMIC DNA]</scope>
    <source>
        <strain evidence="1 2">MS-2</strain>
    </source>
</reference>
<gene>
    <name evidence="1" type="ORF">AAF712_003195</name>
</gene>
<dbReference type="Proteomes" id="UP001437256">
    <property type="component" value="Unassembled WGS sequence"/>
</dbReference>
<evidence type="ECO:0000313" key="1">
    <source>
        <dbReference type="EMBL" id="KAL0069537.1"/>
    </source>
</evidence>
<keyword evidence="2" id="KW-1185">Reference proteome</keyword>
<evidence type="ECO:0000313" key="2">
    <source>
        <dbReference type="Proteomes" id="UP001437256"/>
    </source>
</evidence>
<name>A0ABR3AAG7_9AGAR</name>
<comment type="caution">
    <text evidence="1">The sequence shown here is derived from an EMBL/GenBank/DDBJ whole genome shotgun (WGS) entry which is preliminary data.</text>
</comment>
<sequence>MSWIWYTLKKGSDGSETSEGDDFATIQESLRSEWCKARAQARRSREELQLVEEEMRRGIEFCHWKAQWWNQQIGQRDGIPLYLEEGLKAYAREHSEEETERAIVWAQAWAPICERAKVILRYLSDPRYNAVLPTLTPLEVEIGREDDLIEVSDAEEDFD</sequence>
<organism evidence="1 2">
    <name type="scientific">Marasmius tenuissimus</name>
    <dbReference type="NCBI Taxonomy" id="585030"/>
    <lineage>
        <taxon>Eukaryota</taxon>
        <taxon>Fungi</taxon>
        <taxon>Dikarya</taxon>
        <taxon>Basidiomycota</taxon>
        <taxon>Agaricomycotina</taxon>
        <taxon>Agaricomycetes</taxon>
        <taxon>Agaricomycetidae</taxon>
        <taxon>Agaricales</taxon>
        <taxon>Marasmiineae</taxon>
        <taxon>Marasmiaceae</taxon>
        <taxon>Marasmius</taxon>
    </lineage>
</organism>
<accession>A0ABR3AAG7</accession>
<dbReference type="EMBL" id="JBBXMP010000011">
    <property type="protein sequence ID" value="KAL0069537.1"/>
    <property type="molecule type" value="Genomic_DNA"/>
</dbReference>